<keyword evidence="5" id="KW-1185">Reference proteome</keyword>
<sequence length="482" mass="54725">MIKDQVQLHPEPTICSADHLEELVLWATRAKDADGLDHGYWQTWGPPCDVQELVNWECLKSFSTWVAKQLRTHRDATSQVGATLQKLQKSLFDEEMGKVDFASAIALLNELPQRLEAVEENTRTLVARVNKLNSDPLKRVSTRGSIAPVSGPREFEIHDKPGDQAVKECREAVNLMLEMQRNFKEQQEEAFVKRLASFDVAFQEAGLANAEEIAYRFHAQVRELEGIYARAAGLEEGLQNVEEHLAKSLQGIDDWKAAFSVRLDDLEGRIDQAEDQFKTQTGDMEALAQQLNKLAEENQGDRVTLTRSRGSHSKEEKDKKMSDLVIESIQEDMAKSQNAAQKAISMAEELEKVVGKMQQEMYTQSSSPNAWPLRNARPGRLPNLPPSSLAQEEEKDAPRYLITDDQAWEYLELPKHKAKEAKERFLPPSGGCFRHRARSRNKRPSTAQSWQVQVRGGHPLRLTLQSIWWLSSKHLESLNEVL</sequence>
<feature type="compositionally biased region" description="Polar residues" evidence="2">
    <location>
        <begin position="360"/>
        <end position="369"/>
    </location>
</feature>
<accession>A0ABP0RBB1</accession>
<feature type="region of interest" description="Disordered" evidence="2">
    <location>
        <begin position="359"/>
        <end position="394"/>
    </location>
</feature>
<evidence type="ECO:0000313" key="5">
    <source>
        <dbReference type="Proteomes" id="UP001642484"/>
    </source>
</evidence>
<gene>
    <name evidence="3" type="ORF">CCMP2556_LOCUS46410</name>
    <name evidence="4" type="ORF">CCMP2556_LOCUS46452</name>
</gene>
<comment type="caution">
    <text evidence="3">The sequence shown here is derived from an EMBL/GenBank/DDBJ whole genome shotgun (WGS) entry which is preliminary data.</text>
</comment>
<dbReference type="Gene3D" id="3.90.20.10">
    <property type="match status" value="1"/>
</dbReference>
<proteinExistence type="predicted"/>
<evidence type="ECO:0000313" key="3">
    <source>
        <dbReference type="EMBL" id="CAK9097862.1"/>
    </source>
</evidence>
<feature type="compositionally biased region" description="Basic residues" evidence="2">
    <location>
        <begin position="433"/>
        <end position="443"/>
    </location>
</feature>
<organism evidence="3 5">
    <name type="scientific">Durusdinium trenchii</name>
    <dbReference type="NCBI Taxonomy" id="1381693"/>
    <lineage>
        <taxon>Eukaryota</taxon>
        <taxon>Sar</taxon>
        <taxon>Alveolata</taxon>
        <taxon>Dinophyceae</taxon>
        <taxon>Suessiales</taxon>
        <taxon>Symbiodiniaceae</taxon>
        <taxon>Durusdinium</taxon>
    </lineage>
</organism>
<evidence type="ECO:0000256" key="1">
    <source>
        <dbReference type="SAM" id="Coils"/>
    </source>
</evidence>
<feature type="region of interest" description="Disordered" evidence="2">
    <location>
        <begin position="297"/>
        <end position="322"/>
    </location>
</feature>
<feature type="region of interest" description="Disordered" evidence="2">
    <location>
        <begin position="425"/>
        <end position="449"/>
    </location>
</feature>
<evidence type="ECO:0000256" key="2">
    <source>
        <dbReference type="SAM" id="MobiDB-lite"/>
    </source>
</evidence>
<dbReference type="Proteomes" id="UP001642484">
    <property type="component" value="Unassembled WGS sequence"/>
</dbReference>
<protein>
    <submittedName>
        <fullName evidence="3">Uncharacterized protein</fullName>
    </submittedName>
</protein>
<name>A0ABP0RBB1_9DINO</name>
<feature type="compositionally biased region" description="Basic and acidic residues" evidence="2">
    <location>
        <begin position="312"/>
        <end position="322"/>
    </location>
</feature>
<dbReference type="EMBL" id="CAXAMN010025794">
    <property type="protein sequence ID" value="CAK9098000.1"/>
    <property type="molecule type" value="Genomic_DNA"/>
</dbReference>
<evidence type="ECO:0000313" key="4">
    <source>
        <dbReference type="EMBL" id="CAK9098000.1"/>
    </source>
</evidence>
<keyword evidence="1" id="KW-0175">Coiled coil</keyword>
<dbReference type="EMBL" id="CAXAMN010025783">
    <property type="protein sequence ID" value="CAK9097862.1"/>
    <property type="molecule type" value="Genomic_DNA"/>
</dbReference>
<reference evidence="3 5" key="1">
    <citation type="submission" date="2024-02" db="EMBL/GenBank/DDBJ databases">
        <authorList>
            <person name="Chen Y."/>
            <person name="Shah S."/>
            <person name="Dougan E. K."/>
            <person name="Thang M."/>
            <person name="Chan C."/>
        </authorList>
    </citation>
    <scope>NUCLEOTIDE SEQUENCE [LARGE SCALE GENOMIC DNA]</scope>
</reference>
<feature type="coiled-coil region" evidence="1">
    <location>
        <begin position="256"/>
        <end position="297"/>
    </location>
</feature>